<dbReference type="SUPFAM" id="SSF47384">
    <property type="entry name" value="Homodimeric domain of signal transducing histidine kinase"/>
    <property type="match status" value="1"/>
</dbReference>
<keyword evidence="3 9" id="KW-0597">Phosphoprotein</keyword>
<dbReference type="OrthoDB" id="9776727at2"/>
<dbReference type="HOGENOM" id="CLU_000445_114_51_6"/>
<sequence length="502" mass="53594">MPLTAAPIGPVRILLVEDSPEDAELTCEQLLEAGLEAEFQRVDSEPGLRLALERFKPDLVLSDLSMPGFSGHDALKAVLALDPPVPFIFVSGTMGEETAVQALRDGAADYILKDKTARLPSAAARAIRESRSQRERERVEKELLRSQRLDSIAMLAAGLSHDLRNILQPLLIVPELLALHSDNPKIHKLGEVIAESGRRGHEMAESMLSFVRGARKAREAVPVAELFQAVQVLLQGSLPDGVKLRLQPPATPMEIDANYVELQQVLINLCLNGIQAMPRGGTLTLAAQPADGGGAVSLSVSDEGVGMDEKTRGQLFTPFFTTKPDGTGLGLMSCLRIVEQYQGRIEVDSTPGVGTTFAITLPLLDPNAARASPAPAPGQGQRILLVDGDATRQSLLSTALESQGYAPGRAPDGAYALHAAAVDGMPELFIIDSELVLLPAVALVRALAQRGYRGPVILLQDPAKPFDQTELPPGLPVYLLDKPLAMDQVFEAVAEALATGTL</sequence>
<dbReference type="GO" id="GO:0005524">
    <property type="term" value="F:ATP binding"/>
    <property type="evidence" value="ECO:0007669"/>
    <property type="project" value="UniProtKB-KW"/>
</dbReference>
<dbReference type="SUPFAM" id="SSF52172">
    <property type="entry name" value="CheY-like"/>
    <property type="match status" value="2"/>
</dbReference>
<feature type="modified residue" description="4-aspartylphosphate" evidence="9">
    <location>
        <position position="432"/>
    </location>
</feature>
<dbReference type="Pfam" id="PF02518">
    <property type="entry name" value="HATPase_c"/>
    <property type="match status" value="1"/>
</dbReference>
<feature type="domain" description="Response regulatory" evidence="11">
    <location>
        <begin position="12"/>
        <end position="128"/>
    </location>
</feature>
<dbReference type="PRINTS" id="PR00344">
    <property type="entry name" value="BCTRLSENSOR"/>
</dbReference>
<dbReference type="InterPro" id="IPR004358">
    <property type="entry name" value="Sig_transdc_His_kin-like_C"/>
</dbReference>
<evidence type="ECO:0000313" key="13">
    <source>
        <dbReference type="Proteomes" id="UP000005870"/>
    </source>
</evidence>
<dbReference type="InterPro" id="IPR036097">
    <property type="entry name" value="HisK_dim/P_sf"/>
</dbReference>
<dbReference type="EC" id="2.7.13.3" evidence="2"/>
<organism evidence="12 13">
    <name type="scientific">Pseudoxanthomonas spadix (strain BD-a59)</name>
    <dbReference type="NCBI Taxonomy" id="1045855"/>
    <lineage>
        <taxon>Bacteria</taxon>
        <taxon>Pseudomonadati</taxon>
        <taxon>Pseudomonadota</taxon>
        <taxon>Gammaproteobacteria</taxon>
        <taxon>Lysobacterales</taxon>
        <taxon>Lysobacteraceae</taxon>
        <taxon>Pseudoxanthomonas</taxon>
    </lineage>
</organism>
<protein>
    <recommendedName>
        <fullName evidence="2">histidine kinase</fullName>
        <ecNumber evidence="2">2.7.13.3</ecNumber>
    </recommendedName>
</protein>
<dbReference type="eggNOG" id="COG0784">
    <property type="taxonomic scope" value="Bacteria"/>
</dbReference>
<dbReference type="SUPFAM" id="SSF55874">
    <property type="entry name" value="ATPase domain of HSP90 chaperone/DNA topoisomerase II/histidine kinase"/>
    <property type="match status" value="1"/>
</dbReference>
<dbReference type="InterPro" id="IPR011006">
    <property type="entry name" value="CheY-like_superfamily"/>
</dbReference>
<dbReference type="Pfam" id="PF00072">
    <property type="entry name" value="Response_reg"/>
    <property type="match status" value="1"/>
</dbReference>
<keyword evidence="7" id="KW-0067">ATP-binding</keyword>
<evidence type="ECO:0000313" key="12">
    <source>
        <dbReference type="EMBL" id="AER55035.1"/>
    </source>
</evidence>
<evidence type="ECO:0000256" key="8">
    <source>
        <dbReference type="ARBA" id="ARBA00023012"/>
    </source>
</evidence>
<dbReference type="PANTHER" id="PTHR43065">
    <property type="entry name" value="SENSOR HISTIDINE KINASE"/>
    <property type="match status" value="1"/>
</dbReference>
<dbReference type="PANTHER" id="PTHR43065:SF46">
    <property type="entry name" value="C4-DICARBOXYLATE TRANSPORT SENSOR PROTEIN DCTB"/>
    <property type="match status" value="1"/>
</dbReference>
<keyword evidence="4" id="KW-0808">Transferase</keyword>
<evidence type="ECO:0000256" key="7">
    <source>
        <dbReference type="ARBA" id="ARBA00022840"/>
    </source>
</evidence>
<dbReference type="InterPro" id="IPR036890">
    <property type="entry name" value="HATPase_C_sf"/>
</dbReference>
<dbReference type="InterPro" id="IPR003594">
    <property type="entry name" value="HATPase_dom"/>
</dbReference>
<evidence type="ECO:0000256" key="9">
    <source>
        <dbReference type="PROSITE-ProRule" id="PRU00169"/>
    </source>
</evidence>
<dbReference type="InterPro" id="IPR003661">
    <property type="entry name" value="HisK_dim/P_dom"/>
</dbReference>
<dbReference type="GO" id="GO:0000155">
    <property type="term" value="F:phosphorelay sensor kinase activity"/>
    <property type="evidence" value="ECO:0007669"/>
    <property type="project" value="InterPro"/>
</dbReference>
<proteinExistence type="predicted"/>
<dbReference type="KEGG" id="psd:DSC_01910"/>
<accession>G7UUV6</accession>
<dbReference type="InterPro" id="IPR001789">
    <property type="entry name" value="Sig_transdc_resp-reg_receiver"/>
</dbReference>
<dbReference type="RefSeq" id="WP_014159213.1">
    <property type="nucleotide sequence ID" value="NC_016147.2"/>
</dbReference>
<gene>
    <name evidence="12" type="ordered locus">DSC_01910</name>
</gene>
<keyword evidence="5" id="KW-0547">Nucleotide-binding</keyword>
<evidence type="ECO:0000256" key="4">
    <source>
        <dbReference type="ARBA" id="ARBA00022679"/>
    </source>
</evidence>
<comment type="catalytic activity">
    <reaction evidence="1">
        <text>ATP + protein L-histidine = ADP + protein N-phospho-L-histidine.</text>
        <dbReference type="EC" id="2.7.13.3"/>
    </reaction>
</comment>
<name>G7UUV6_PSEUP</name>
<evidence type="ECO:0000256" key="3">
    <source>
        <dbReference type="ARBA" id="ARBA00022553"/>
    </source>
</evidence>
<dbReference type="Gene3D" id="1.10.287.130">
    <property type="match status" value="1"/>
</dbReference>
<dbReference type="eggNOG" id="COG4191">
    <property type="taxonomic scope" value="Bacteria"/>
</dbReference>
<evidence type="ECO:0000256" key="1">
    <source>
        <dbReference type="ARBA" id="ARBA00000085"/>
    </source>
</evidence>
<keyword evidence="13" id="KW-1185">Reference proteome</keyword>
<dbReference type="PROSITE" id="PS50109">
    <property type="entry name" value="HIS_KIN"/>
    <property type="match status" value="1"/>
</dbReference>
<reference evidence="12 13" key="1">
    <citation type="journal article" date="2012" name="J. Bacteriol.">
        <title>Complete Genome Sequence of the BTEX-Degrading Bacterium Pseudoxanthomonas spadix BD-a59.</title>
        <authorList>
            <person name="Lee S.H."/>
            <person name="Jin H.M."/>
            <person name="Lee H.J."/>
            <person name="Kim J.M."/>
            <person name="Jeon C.O."/>
        </authorList>
    </citation>
    <scope>NUCLEOTIDE SEQUENCE [LARGE SCALE GENOMIC DNA]</scope>
    <source>
        <strain evidence="12 13">BD-a59</strain>
    </source>
</reference>
<dbReference type="CDD" id="cd00156">
    <property type="entry name" value="REC"/>
    <property type="match status" value="1"/>
</dbReference>
<evidence type="ECO:0000256" key="6">
    <source>
        <dbReference type="ARBA" id="ARBA00022777"/>
    </source>
</evidence>
<dbReference type="InterPro" id="IPR005467">
    <property type="entry name" value="His_kinase_dom"/>
</dbReference>
<dbReference type="SMART" id="SM00448">
    <property type="entry name" value="REC"/>
    <property type="match status" value="2"/>
</dbReference>
<dbReference type="STRING" id="1045855.DSC_01910"/>
<feature type="modified residue" description="4-aspartylphosphate" evidence="9">
    <location>
        <position position="63"/>
    </location>
</feature>
<dbReference type="Proteomes" id="UP000005870">
    <property type="component" value="Chromosome"/>
</dbReference>
<dbReference type="SMART" id="SM00387">
    <property type="entry name" value="HATPase_c"/>
    <property type="match status" value="1"/>
</dbReference>
<dbReference type="PROSITE" id="PS50110">
    <property type="entry name" value="RESPONSE_REGULATORY"/>
    <property type="match status" value="2"/>
</dbReference>
<evidence type="ECO:0000259" key="11">
    <source>
        <dbReference type="PROSITE" id="PS50110"/>
    </source>
</evidence>
<evidence type="ECO:0000256" key="2">
    <source>
        <dbReference type="ARBA" id="ARBA00012438"/>
    </source>
</evidence>
<keyword evidence="8" id="KW-0902">Two-component regulatory system</keyword>
<dbReference type="EMBL" id="CP003093">
    <property type="protein sequence ID" value="AER55035.1"/>
    <property type="molecule type" value="Genomic_DNA"/>
</dbReference>
<evidence type="ECO:0000259" key="10">
    <source>
        <dbReference type="PROSITE" id="PS50109"/>
    </source>
</evidence>
<evidence type="ECO:0000256" key="5">
    <source>
        <dbReference type="ARBA" id="ARBA00022741"/>
    </source>
</evidence>
<keyword evidence="6" id="KW-0418">Kinase</keyword>
<dbReference type="Gene3D" id="3.30.565.10">
    <property type="entry name" value="Histidine kinase-like ATPase, C-terminal domain"/>
    <property type="match status" value="1"/>
</dbReference>
<dbReference type="CDD" id="cd00082">
    <property type="entry name" value="HisKA"/>
    <property type="match status" value="1"/>
</dbReference>
<feature type="domain" description="Response regulatory" evidence="11">
    <location>
        <begin position="382"/>
        <end position="497"/>
    </location>
</feature>
<feature type="domain" description="Histidine kinase" evidence="10">
    <location>
        <begin position="158"/>
        <end position="365"/>
    </location>
</feature>
<dbReference type="AlphaFoldDB" id="G7UUV6"/>
<dbReference type="Gene3D" id="3.40.50.2300">
    <property type="match status" value="2"/>
</dbReference>